<keyword evidence="2" id="KW-1185">Reference proteome</keyword>
<dbReference type="EMBL" id="JAWDGP010005950">
    <property type="protein sequence ID" value="KAK3749227.1"/>
    <property type="molecule type" value="Genomic_DNA"/>
</dbReference>
<name>A0AAE1D0Z4_9GAST</name>
<reference evidence="1" key="1">
    <citation type="journal article" date="2023" name="G3 (Bethesda)">
        <title>A reference genome for the long-term kleptoplast-retaining sea slug Elysia crispata morphotype clarki.</title>
        <authorList>
            <person name="Eastman K.E."/>
            <person name="Pendleton A.L."/>
            <person name="Shaikh M.A."/>
            <person name="Suttiyut T."/>
            <person name="Ogas R."/>
            <person name="Tomko P."/>
            <person name="Gavelis G."/>
            <person name="Widhalm J.R."/>
            <person name="Wisecaver J.H."/>
        </authorList>
    </citation>
    <scope>NUCLEOTIDE SEQUENCE</scope>
    <source>
        <strain evidence="1">ECLA1</strain>
    </source>
</reference>
<protein>
    <submittedName>
        <fullName evidence="1">Uncharacterized protein</fullName>
    </submittedName>
</protein>
<sequence>MVDSGRCAKSQQAAVKFRQGSTHFFSLVFFLPREISAHGGTKRCRAGSSRGVICPLSTPEIFILYVSPTKCRAPCHGCIHFKVGGLGDLRSRVLRADTILGRAGISVRAVIRLLQGKRGS</sequence>
<comment type="caution">
    <text evidence="1">The sequence shown here is derived from an EMBL/GenBank/DDBJ whole genome shotgun (WGS) entry which is preliminary data.</text>
</comment>
<proteinExistence type="predicted"/>
<gene>
    <name evidence="1" type="ORF">RRG08_038613</name>
</gene>
<accession>A0AAE1D0Z4</accession>
<evidence type="ECO:0000313" key="2">
    <source>
        <dbReference type="Proteomes" id="UP001283361"/>
    </source>
</evidence>
<dbReference type="Proteomes" id="UP001283361">
    <property type="component" value="Unassembled WGS sequence"/>
</dbReference>
<dbReference type="AlphaFoldDB" id="A0AAE1D0Z4"/>
<evidence type="ECO:0000313" key="1">
    <source>
        <dbReference type="EMBL" id="KAK3749227.1"/>
    </source>
</evidence>
<organism evidence="1 2">
    <name type="scientific">Elysia crispata</name>
    <name type="common">lettuce slug</name>
    <dbReference type="NCBI Taxonomy" id="231223"/>
    <lineage>
        <taxon>Eukaryota</taxon>
        <taxon>Metazoa</taxon>
        <taxon>Spiralia</taxon>
        <taxon>Lophotrochozoa</taxon>
        <taxon>Mollusca</taxon>
        <taxon>Gastropoda</taxon>
        <taxon>Heterobranchia</taxon>
        <taxon>Euthyneura</taxon>
        <taxon>Panpulmonata</taxon>
        <taxon>Sacoglossa</taxon>
        <taxon>Placobranchoidea</taxon>
        <taxon>Plakobranchidae</taxon>
        <taxon>Elysia</taxon>
    </lineage>
</organism>